<dbReference type="EMBL" id="LGST01000008">
    <property type="protein sequence ID" value="KNE01650.1"/>
    <property type="molecule type" value="Genomic_DNA"/>
</dbReference>
<organism evidence="1 2">
    <name type="scientific">Candidozyma auris</name>
    <name type="common">Yeast</name>
    <name type="synonym">Candida auris</name>
    <dbReference type="NCBI Taxonomy" id="498019"/>
    <lineage>
        <taxon>Eukaryota</taxon>
        <taxon>Fungi</taxon>
        <taxon>Dikarya</taxon>
        <taxon>Ascomycota</taxon>
        <taxon>Saccharomycotina</taxon>
        <taxon>Pichiomycetes</taxon>
        <taxon>Metschnikowiaceae</taxon>
        <taxon>Candidozyma</taxon>
    </lineage>
</organism>
<dbReference type="AlphaFoldDB" id="A0A0L0P601"/>
<name>A0A0L0P601_CANAR</name>
<dbReference type="Proteomes" id="UP000037122">
    <property type="component" value="Unassembled WGS sequence"/>
</dbReference>
<protein>
    <submittedName>
        <fullName evidence="1">Uncharacterized protein</fullName>
    </submittedName>
</protein>
<evidence type="ECO:0000313" key="1">
    <source>
        <dbReference type="EMBL" id="KNE01650.1"/>
    </source>
</evidence>
<accession>A0A0L0P601</accession>
<gene>
    <name evidence="1" type="ORF">QG37_00986</name>
</gene>
<reference evidence="2" key="1">
    <citation type="journal article" date="2015" name="BMC Genomics">
        <title>Draft genome of a commonly misdiagnosed multidrug resistant pathogen Candida auris.</title>
        <authorList>
            <person name="Chatterjee S."/>
            <person name="Alampalli S.V."/>
            <person name="Nageshan R.K."/>
            <person name="Chettiar S.T."/>
            <person name="Joshi S."/>
            <person name="Tatu U.S."/>
        </authorList>
    </citation>
    <scope>NUCLEOTIDE SEQUENCE [LARGE SCALE GENOMIC DNA]</scope>
    <source>
        <strain evidence="2">6684</strain>
    </source>
</reference>
<proteinExistence type="predicted"/>
<sequence length="42" mass="4737">MIFAAQAFFKVDMMNNFLSGSKRLRNDARKNVGLVKATQCLT</sequence>
<dbReference type="VEuPathDB" id="FungiDB:QG37_00986"/>
<comment type="caution">
    <text evidence="1">The sequence shown here is derived from an EMBL/GenBank/DDBJ whole genome shotgun (WGS) entry which is preliminary data.</text>
</comment>
<evidence type="ECO:0000313" key="2">
    <source>
        <dbReference type="Proteomes" id="UP000037122"/>
    </source>
</evidence>